<sequence length="228" mass="26677">MTTIKIYAPIRKRMIVVFDVETTGLIPKKIRGQEIPIESYPYIIQLSCVVYDIFEKRIVKSFDSYVKISDNIEISEKVTELTGITRELCNKKGKNIIDVLECFYEMYMLGEVIIAHNIEFDEKMILIELERNRTEVLEKIPHCFSIFNKIYEKLKGVERYCTMRYGTELCNILVPSKIPGGNPTKKWPRLNELHEKLFNEVPEGLHNSLVDVHACLRCYLKMRHGLIN</sequence>
<dbReference type="SMART" id="SM00479">
    <property type="entry name" value="EXOIII"/>
    <property type="match status" value="1"/>
</dbReference>
<organism evidence="5">
    <name type="scientific">viral metagenome</name>
    <dbReference type="NCBI Taxonomy" id="1070528"/>
    <lineage>
        <taxon>unclassified sequences</taxon>
        <taxon>metagenomes</taxon>
        <taxon>organismal metagenomes</taxon>
    </lineage>
</organism>
<dbReference type="AlphaFoldDB" id="A0A6C0JK35"/>
<proteinExistence type="predicted"/>
<dbReference type="InterPro" id="IPR013520">
    <property type="entry name" value="Ribonucl_H"/>
</dbReference>
<name>A0A6C0JK35_9ZZZZ</name>
<keyword evidence="1" id="KW-0540">Nuclease</keyword>
<evidence type="ECO:0000256" key="1">
    <source>
        <dbReference type="ARBA" id="ARBA00022722"/>
    </source>
</evidence>
<feature type="domain" description="Exonuclease" evidence="4">
    <location>
        <begin position="14"/>
        <end position="228"/>
    </location>
</feature>
<dbReference type="SUPFAM" id="SSF53098">
    <property type="entry name" value="Ribonuclease H-like"/>
    <property type="match status" value="1"/>
</dbReference>
<evidence type="ECO:0000256" key="3">
    <source>
        <dbReference type="ARBA" id="ARBA00022839"/>
    </source>
</evidence>
<protein>
    <recommendedName>
        <fullName evidence="4">Exonuclease domain-containing protein</fullName>
    </recommendedName>
</protein>
<dbReference type="GO" id="GO:0003676">
    <property type="term" value="F:nucleic acid binding"/>
    <property type="evidence" value="ECO:0007669"/>
    <property type="project" value="InterPro"/>
</dbReference>
<dbReference type="PANTHER" id="PTHR30231">
    <property type="entry name" value="DNA POLYMERASE III SUBUNIT EPSILON"/>
    <property type="match status" value="1"/>
</dbReference>
<dbReference type="Gene3D" id="3.30.420.10">
    <property type="entry name" value="Ribonuclease H-like superfamily/Ribonuclease H"/>
    <property type="match status" value="1"/>
</dbReference>
<dbReference type="Pfam" id="PF00929">
    <property type="entry name" value="RNase_T"/>
    <property type="match status" value="1"/>
</dbReference>
<dbReference type="CDD" id="cd06127">
    <property type="entry name" value="DEDDh"/>
    <property type="match status" value="1"/>
</dbReference>
<evidence type="ECO:0000313" key="5">
    <source>
        <dbReference type="EMBL" id="QHU05949.1"/>
    </source>
</evidence>
<dbReference type="PANTHER" id="PTHR30231:SF4">
    <property type="entry name" value="PROTEIN NEN2"/>
    <property type="match status" value="1"/>
</dbReference>
<accession>A0A6C0JK35</accession>
<reference evidence="5" key="1">
    <citation type="journal article" date="2020" name="Nature">
        <title>Giant virus diversity and host interactions through global metagenomics.</title>
        <authorList>
            <person name="Schulz F."/>
            <person name="Roux S."/>
            <person name="Paez-Espino D."/>
            <person name="Jungbluth S."/>
            <person name="Walsh D.A."/>
            <person name="Denef V.J."/>
            <person name="McMahon K.D."/>
            <person name="Konstantinidis K.T."/>
            <person name="Eloe-Fadrosh E.A."/>
            <person name="Kyrpides N.C."/>
            <person name="Woyke T."/>
        </authorList>
    </citation>
    <scope>NUCLEOTIDE SEQUENCE</scope>
    <source>
        <strain evidence="5">GVMAG-M-3300027747-57</strain>
    </source>
</reference>
<dbReference type="GO" id="GO:0008408">
    <property type="term" value="F:3'-5' exonuclease activity"/>
    <property type="evidence" value="ECO:0007669"/>
    <property type="project" value="TreeGrafter"/>
</dbReference>
<keyword evidence="2" id="KW-0378">Hydrolase</keyword>
<evidence type="ECO:0000256" key="2">
    <source>
        <dbReference type="ARBA" id="ARBA00022801"/>
    </source>
</evidence>
<evidence type="ECO:0000259" key="4">
    <source>
        <dbReference type="SMART" id="SM00479"/>
    </source>
</evidence>
<dbReference type="InterPro" id="IPR012337">
    <property type="entry name" value="RNaseH-like_sf"/>
</dbReference>
<keyword evidence="3" id="KW-0269">Exonuclease</keyword>
<dbReference type="EMBL" id="MN740430">
    <property type="protein sequence ID" value="QHU05949.1"/>
    <property type="molecule type" value="Genomic_DNA"/>
</dbReference>
<dbReference type="InterPro" id="IPR036397">
    <property type="entry name" value="RNaseH_sf"/>
</dbReference>